<organism evidence="1 2">
    <name type="scientific">Ensete ventricosum</name>
    <name type="common">Abyssinian banana</name>
    <name type="synonym">Musa ensete</name>
    <dbReference type="NCBI Taxonomy" id="4639"/>
    <lineage>
        <taxon>Eukaryota</taxon>
        <taxon>Viridiplantae</taxon>
        <taxon>Streptophyta</taxon>
        <taxon>Embryophyta</taxon>
        <taxon>Tracheophyta</taxon>
        <taxon>Spermatophyta</taxon>
        <taxon>Magnoliopsida</taxon>
        <taxon>Liliopsida</taxon>
        <taxon>Zingiberales</taxon>
        <taxon>Musaceae</taxon>
        <taxon>Ensete</taxon>
    </lineage>
</organism>
<proteinExistence type="predicted"/>
<name>A0A426YPW4_ENSVE</name>
<reference evidence="1 2" key="1">
    <citation type="journal article" date="2014" name="Agronomy (Basel)">
        <title>A Draft Genome Sequence for Ensete ventricosum, the Drought-Tolerant Tree Against Hunger.</title>
        <authorList>
            <person name="Harrison J."/>
            <person name="Moore K.A."/>
            <person name="Paszkiewicz K."/>
            <person name="Jones T."/>
            <person name="Grant M."/>
            <person name="Ambacheew D."/>
            <person name="Muzemil S."/>
            <person name="Studholme D.J."/>
        </authorList>
    </citation>
    <scope>NUCLEOTIDE SEQUENCE [LARGE SCALE GENOMIC DNA]</scope>
</reference>
<accession>A0A426YPW4</accession>
<sequence length="112" mass="12259">MSHPSTVANLTKPKHGSDFLRFSLLSIPLSQISVLQPQKAPAQHQNGFRSGKIGRILLPIRLIFSSSKDIGLPSPCMGFSPGGTPQRCRKLPLFSRTGAVNPWRRQFLAQGP</sequence>
<evidence type="ECO:0000313" key="2">
    <source>
        <dbReference type="Proteomes" id="UP000287651"/>
    </source>
</evidence>
<dbReference type="AlphaFoldDB" id="A0A426YPW4"/>
<gene>
    <name evidence="1" type="ORF">B296_00049627</name>
</gene>
<comment type="caution">
    <text evidence="1">The sequence shown here is derived from an EMBL/GenBank/DDBJ whole genome shotgun (WGS) entry which is preliminary data.</text>
</comment>
<dbReference type="EMBL" id="AMZH03010963">
    <property type="protein sequence ID" value="RRT53765.1"/>
    <property type="molecule type" value="Genomic_DNA"/>
</dbReference>
<dbReference type="Proteomes" id="UP000287651">
    <property type="component" value="Unassembled WGS sequence"/>
</dbReference>
<evidence type="ECO:0000313" key="1">
    <source>
        <dbReference type="EMBL" id="RRT53765.1"/>
    </source>
</evidence>
<protein>
    <submittedName>
        <fullName evidence="1">Uncharacterized protein</fullName>
    </submittedName>
</protein>